<organism evidence="1 2">
    <name type="scientific">Sphaerochaeta halotolerans</name>
    <dbReference type="NCBI Taxonomy" id="2293840"/>
    <lineage>
        <taxon>Bacteria</taxon>
        <taxon>Pseudomonadati</taxon>
        <taxon>Spirochaetota</taxon>
        <taxon>Spirochaetia</taxon>
        <taxon>Spirochaetales</taxon>
        <taxon>Sphaerochaetaceae</taxon>
        <taxon>Sphaerochaeta</taxon>
    </lineage>
</organism>
<reference evidence="2" key="1">
    <citation type="submission" date="2018-08" db="EMBL/GenBank/DDBJ databases">
        <authorList>
            <person name="Grouzdev D.S."/>
            <person name="Krutkina M.S."/>
        </authorList>
    </citation>
    <scope>NUCLEOTIDE SEQUENCE [LARGE SCALE GENOMIC DNA]</scope>
    <source>
        <strain evidence="2">4-11</strain>
    </source>
</reference>
<dbReference type="AlphaFoldDB" id="A0A372MEX7"/>
<evidence type="ECO:0000313" key="2">
    <source>
        <dbReference type="Proteomes" id="UP000264002"/>
    </source>
</evidence>
<keyword evidence="2" id="KW-1185">Reference proteome</keyword>
<dbReference type="Proteomes" id="UP000264002">
    <property type="component" value="Unassembled WGS sequence"/>
</dbReference>
<dbReference type="RefSeq" id="WP_117330899.1">
    <property type="nucleotide sequence ID" value="NZ_QUWK01000010.1"/>
</dbReference>
<reference evidence="1 2" key="2">
    <citation type="submission" date="2018-09" db="EMBL/GenBank/DDBJ databases">
        <title>Genome of Sphaerochaeta halotolerans strain 4-11.</title>
        <authorList>
            <person name="Nazina T.N."/>
            <person name="Sokolova D.S."/>
        </authorList>
    </citation>
    <scope>NUCLEOTIDE SEQUENCE [LARGE SCALE GENOMIC DNA]</scope>
    <source>
        <strain evidence="1 2">4-11</strain>
    </source>
</reference>
<comment type="caution">
    <text evidence="1">The sequence shown here is derived from an EMBL/GenBank/DDBJ whole genome shotgun (WGS) entry which is preliminary data.</text>
</comment>
<evidence type="ECO:0000313" key="1">
    <source>
        <dbReference type="EMBL" id="RFU94331.1"/>
    </source>
</evidence>
<accession>A0A372MEX7</accession>
<gene>
    <name evidence="1" type="ORF">DYP60_10180</name>
</gene>
<sequence>MTDDDTLAMCYQAIGDTATEISQAYSDFGDLVGYYMGQTSTTLQLRLFRPLTLETSLYLLSLLDTTSEIYADIYQETKKLAKELEVSSLEECLTAYKQEPDRVAHFVTSCQQVVGSDALWLSMRRKDAPPQETISDRGYVVIKRAAEKIEEVVANVTAADL</sequence>
<dbReference type="EMBL" id="QUWK01000010">
    <property type="protein sequence ID" value="RFU94331.1"/>
    <property type="molecule type" value="Genomic_DNA"/>
</dbReference>
<proteinExistence type="predicted"/>
<name>A0A372MEX7_9SPIR</name>
<protein>
    <submittedName>
        <fullName evidence="1">Uncharacterized protein</fullName>
    </submittedName>
</protein>